<accession>A0A6A6ABI1</accession>
<dbReference type="AlphaFoldDB" id="A0A6A6ABI1"/>
<dbReference type="InterPro" id="IPR023213">
    <property type="entry name" value="CAT-like_dom_sf"/>
</dbReference>
<evidence type="ECO:0000313" key="3">
    <source>
        <dbReference type="Proteomes" id="UP000799771"/>
    </source>
</evidence>
<dbReference type="SUPFAM" id="SSF52777">
    <property type="entry name" value="CoA-dependent acyltransferases"/>
    <property type="match status" value="1"/>
</dbReference>
<sequence>MCIGDGITQSGSALYWLVLSVLNPSLCTVSKGRRNWSASRSTQSFVPNSYNPDIRETQPHSLPAIFTSSTYIRLPRLHRALHVGIDRYPSKRTIFPPPSSTYSSYRLQIAYPAGFQAAYVSHVSHALIADAAELAAACPLLPDNPDYNDNNEESTVCSHRPTTCIITDVMRVILRAEMSHALIDGTGLQTFVRELATAYQHQ</sequence>
<dbReference type="GeneID" id="54411967"/>
<dbReference type="Gene3D" id="3.30.559.10">
    <property type="entry name" value="Chloramphenicol acetyltransferase-like domain"/>
    <property type="match status" value="1"/>
</dbReference>
<feature type="chain" id="PRO_5025499316" evidence="1">
    <location>
        <begin position="33"/>
        <end position="202"/>
    </location>
</feature>
<organism evidence="2 3">
    <name type="scientific">Dothidotthia symphoricarpi CBS 119687</name>
    <dbReference type="NCBI Taxonomy" id="1392245"/>
    <lineage>
        <taxon>Eukaryota</taxon>
        <taxon>Fungi</taxon>
        <taxon>Dikarya</taxon>
        <taxon>Ascomycota</taxon>
        <taxon>Pezizomycotina</taxon>
        <taxon>Dothideomycetes</taxon>
        <taxon>Pleosporomycetidae</taxon>
        <taxon>Pleosporales</taxon>
        <taxon>Dothidotthiaceae</taxon>
        <taxon>Dothidotthia</taxon>
    </lineage>
</organism>
<reference evidence="2" key="1">
    <citation type="journal article" date="2020" name="Stud. Mycol.">
        <title>101 Dothideomycetes genomes: a test case for predicting lifestyles and emergence of pathogens.</title>
        <authorList>
            <person name="Haridas S."/>
            <person name="Albert R."/>
            <person name="Binder M."/>
            <person name="Bloem J."/>
            <person name="Labutti K."/>
            <person name="Salamov A."/>
            <person name="Andreopoulos B."/>
            <person name="Baker S."/>
            <person name="Barry K."/>
            <person name="Bills G."/>
            <person name="Bluhm B."/>
            <person name="Cannon C."/>
            <person name="Castanera R."/>
            <person name="Culley D."/>
            <person name="Daum C."/>
            <person name="Ezra D."/>
            <person name="Gonzalez J."/>
            <person name="Henrissat B."/>
            <person name="Kuo A."/>
            <person name="Liang C."/>
            <person name="Lipzen A."/>
            <person name="Lutzoni F."/>
            <person name="Magnuson J."/>
            <person name="Mondo S."/>
            <person name="Nolan M."/>
            <person name="Ohm R."/>
            <person name="Pangilinan J."/>
            <person name="Park H.-J."/>
            <person name="Ramirez L."/>
            <person name="Alfaro M."/>
            <person name="Sun H."/>
            <person name="Tritt A."/>
            <person name="Yoshinaga Y."/>
            <person name="Zwiers L.-H."/>
            <person name="Turgeon B."/>
            <person name="Goodwin S."/>
            <person name="Spatafora J."/>
            <person name="Crous P."/>
            <person name="Grigoriev I."/>
        </authorList>
    </citation>
    <scope>NUCLEOTIDE SEQUENCE</scope>
    <source>
        <strain evidence="2">CBS 119687</strain>
    </source>
</reference>
<dbReference type="EMBL" id="ML977507">
    <property type="protein sequence ID" value="KAF2128936.1"/>
    <property type="molecule type" value="Genomic_DNA"/>
</dbReference>
<dbReference type="RefSeq" id="XP_033523325.1">
    <property type="nucleotide sequence ID" value="XM_033671535.1"/>
</dbReference>
<keyword evidence="3" id="KW-1185">Reference proteome</keyword>
<protein>
    <submittedName>
        <fullName evidence="2">Uncharacterized protein</fullName>
    </submittedName>
</protein>
<gene>
    <name evidence="2" type="ORF">P153DRAFT_397151</name>
</gene>
<keyword evidence="1" id="KW-0732">Signal</keyword>
<evidence type="ECO:0000313" key="2">
    <source>
        <dbReference type="EMBL" id="KAF2128936.1"/>
    </source>
</evidence>
<dbReference type="Proteomes" id="UP000799771">
    <property type="component" value="Unassembled WGS sequence"/>
</dbReference>
<feature type="signal peptide" evidence="1">
    <location>
        <begin position="1"/>
        <end position="32"/>
    </location>
</feature>
<evidence type="ECO:0000256" key="1">
    <source>
        <dbReference type="SAM" id="SignalP"/>
    </source>
</evidence>
<name>A0A6A6ABI1_9PLEO</name>
<proteinExistence type="predicted"/>